<feature type="transmembrane region" description="Helical" evidence="2">
    <location>
        <begin position="21"/>
        <end position="38"/>
    </location>
</feature>
<sequence>MRNHTNTHQVARNIYRRTIQKCILIGILMATSSAFNALDTVRHLPRPYSTALFYRDAADVYKENATDQNTSKASDFKQRMRSIVKQRQSAGRYGKNAWRPENFKTAVSLQEYANVIEEGRRSKRTVVVKFHATWCKKCQSLRPIFMKMAAMNPETIFLDVPVTESNANLHKGLGIESVPFAHVYHPERGLVEETKLSRETFSEFTDLVEKHSS</sequence>
<evidence type="ECO:0000313" key="4">
    <source>
        <dbReference type="EMBL" id="KAL3805096.1"/>
    </source>
</evidence>
<reference evidence="4 5" key="1">
    <citation type="journal article" date="2020" name="G3 (Bethesda)">
        <title>Improved Reference Genome for Cyclotella cryptica CCMP332, a Model for Cell Wall Morphogenesis, Salinity Adaptation, and Lipid Production in Diatoms (Bacillariophyta).</title>
        <authorList>
            <person name="Roberts W.R."/>
            <person name="Downey K.M."/>
            <person name="Ruck E.C."/>
            <person name="Traller J.C."/>
            <person name="Alverson A.J."/>
        </authorList>
    </citation>
    <scope>NUCLEOTIDE SEQUENCE [LARGE SCALE GENOMIC DNA]</scope>
    <source>
        <strain evidence="4 5">CCMP332</strain>
    </source>
</reference>
<dbReference type="Pfam" id="PF00085">
    <property type="entry name" value="Thioredoxin"/>
    <property type="match status" value="1"/>
</dbReference>
<dbReference type="Proteomes" id="UP001516023">
    <property type="component" value="Unassembled WGS sequence"/>
</dbReference>
<keyword evidence="5" id="KW-1185">Reference proteome</keyword>
<dbReference type="PROSITE" id="PS51352">
    <property type="entry name" value="THIOREDOXIN_2"/>
    <property type="match status" value="1"/>
</dbReference>
<comment type="caution">
    <text evidence="4">The sequence shown here is derived from an EMBL/GenBank/DDBJ whole genome shotgun (WGS) entry which is preliminary data.</text>
</comment>
<dbReference type="InterPro" id="IPR036249">
    <property type="entry name" value="Thioredoxin-like_sf"/>
</dbReference>
<name>A0ABD3QZE7_9STRA</name>
<dbReference type="InterPro" id="IPR013766">
    <property type="entry name" value="Thioredoxin_domain"/>
</dbReference>
<feature type="domain" description="Thioredoxin" evidence="3">
    <location>
        <begin position="67"/>
        <end position="213"/>
    </location>
</feature>
<keyword evidence="2" id="KW-1133">Transmembrane helix</keyword>
<accession>A0ABD3QZE7</accession>
<dbReference type="Gene3D" id="3.40.30.10">
    <property type="entry name" value="Glutaredoxin"/>
    <property type="match status" value="1"/>
</dbReference>
<keyword evidence="2" id="KW-0812">Transmembrane</keyword>
<evidence type="ECO:0000256" key="1">
    <source>
        <dbReference type="ARBA" id="ARBA00008987"/>
    </source>
</evidence>
<evidence type="ECO:0000256" key="2">
    <source>
        <dbReference type="SAM" id="Phobius"/>
    </source>
</evidence>
<dbReference type="PANTHER" id="PTHR43601">
    <property type="entry name" value="THIOREDOXIN, MITOCHONDRIAL"/>
    <property type="match status" value="1"/>
</dbReference>
<keyword evidence="2" id="KW-0472">Membrane</keyword>
<dbReference type="CDD" id="cd02947">
    <property type="entry name" value="TRX_family"/>
    <property type="match status" value="1"/>
</dbReference>
<gene>
    <name evidence="4" type="ORF">HJC23_003324</name>
</gene>
<comment type="similarity">
    <text evidence="1">Belongs to the thioredoxin family.</text>
</comment>
<dbReference type="AlphaFoldDB" id="A0ABD3QZE7"/>
<proteinExistence type="inferred from homology"/>
<evidence type="ECO:0000259" key="3">
    <source>
        <dbReference type="PROSITE" id="PS51352"/>
    </source>
</evidence>
<dbReference type="SUPFAM" id="SSF52833">
    <property type="entry name" value="Thioredoxin-like"/>
    <property type="match status" value="1"/>
</dbReference>
<protein>
    <recommendedName>
        <fullName evidence="3">Thioredoxin domain-containing protein</fullName>
    </recommendedName>
</protein>
<dbReference type="EMBL" id="JABMIG020000004">
    <property type="protein sequence ID" value="KAL3805096.1"/>
    <property type="molecule type" value="Genomic_DNA"/>
</dbReference>
<organism evidence="4 5">
    <name type="scientific">Cyclotella cryptica</name>
    <dbReference type="NCBI Taxonomy" id="29204"/>
    <lineage>
        <taxon>Eukaryota</taxon>
        <taxon>Sar</taxon>
        <taxon>Stramenopiles</taxon>
        <taxon>Ochrophyta</taxon>
        <taxon>Bacillariophyta</taxon>
        <taxon>Coscinodiscophyceae</taxon>
        <taxon>Thalassiosirophycidae</taxon>
        <taxon>Stephanodiscales</taxon>
        <taxon>Stephanodiscaceae</taxon>
        <taxon>Cyclotella</taxon>
    </lineage>
</organism>
<evidence type="ECO:0000313" key="5">
    <source>
        <dbReference type="Proteomes" id="UP001516023"/>
    </source>
</evidence>
<dbReference type="PANTHER" id="PTHR43601:SF32">
    <property type="entry name" value="THIOREDOXIN-LIKE 2-2, CHLOROPLASTIC"/>
    <property type="match status" value="1"/>
</dbReference>